<dbReference type="EMBL" id="JAKOGI010001205">
    <property type="protein sequence ID" value="KAJ8426989.1"/>
    <property type="molecule type" value="Genomic_DNA"/>
</dbReference>
<name>A0A9Q1GWU8_9CARY</name>
<reference evidence="3" key="1">
    <citation type="submission" date="2022-04" db="EMBL/GenBank/DDBJ databases">
        <title>Carnegiea gigantea Genome sequencing and assembly v2.</title>
        <authorList>
            <person name="Copetti D."/>
            <person name="Sanderson M.J."/>
            <person name="Burquez A."/>
            <person name="Wojciechowski M.F."/>
        </authorList>
    </citation>
    <scope>NUCLEOTIDE SEQUENCE</scope>
    <source>
        <strain evidence="3">SGP5-SGP5p</strain>
        <tissue evidence="3">Aerial part</tissue>
    </source>
</reference>
<feature type="coiled-coil region" evidence="1">
    <location>
        <begin position="398"/>
        <end position="425"/>
    </location>
</feature>
<evidence type="ECO:0000313" key="3">
    <source>
        <dbReference type="EMBL" id="KAJ8426989.1"/>
    </source>
</evidence>
<dbReference type="AlphaFoldDB" id="A0A9Q1GWU8"/>
<evidence type="ECO:0000256" key="1">
    <source>
        <dbReference type="SAM" id="Coils"/>
    </source>
</evidence>
<gene>
    <name evidence="3" type="ORF">Cgig2_033847</name>
</gene>
<feature type="compositionally biased region" description="Low complexity" evidence="2">
    <location>
        <begin position="1"/>
        <end position="36"/>
    </location>
</feature>
<feature type="region of interest" description="Disordered" evidence="2">
    <location>
        <begin position="564"/>
        <end position="606"/>
    </location>
</feature>
<dbReference type="Proteomes" id="UP001153076">
    <property type="component" value="Unassembled WGS sequence"/>
</dbReference>
<keyword evidence="1" id="KW-0175">Coiled coil</keyword>
<sequence>MSSGSESVPSDSGASSDDSVSLVEESGDDVGVSGSGDDSDDATHVDANSGDGSGKGRGQKRRREPIVECRQWRRKAAGDGFLFDKDGRGGKGVVPMSVRGRCTLEKICKFNKTLEPHQREAIKGTILKPILEYRPFSMQRELTITLVKAWVPPKKAFTLAGRLVPFSVYDVAFFTGLPVTGKRVEFGEDDLSTTELARMVRLCMAQYVTEKSDKLKREKGSKKPVFRNYIKVVAESIRLDGDEWGDIPENLVWSCIRYMDDVRRLDEYAWAEAMRRVLVEAVEEMQQKLEGPVLDVQMNGFSLLIQVWFYEHTTRFVKQDKGSVDHRGRYDAFELVAGIKESEIIPVLRPREKEMMVCTVRDFMGIDGFRYYLLDGEYWYFRITMGVTVIYMLCTKGVLLYEEHLERAREELRVEKEKHITTERKLQFWMTRAKELEARLNMGKAHGHHPDAVLQPGGDVGVDVHNESGLEALARARLIYSNQLSIIAVNCRVGKRMQRPQQHSTSRGTVLRVRTWQPRMSMLHPLSKFKKTGPLCTEPDIVPFVTVEDVWQTPSDVVIVSSGEGKVDAHEPCEERQHPDPVLRESAAMPKTAKDRDSTTTDSGVHCVDEGDVVGHTGLEDGATIASTSLAANVEVGTPAGTKGLCPEATIEPSMQSVNDGLTIAIESIAVNGADADEASVDPPWPLPYRVALIPRAVQMYHQSVRGPRLLILMMCRAR</sequence>
<proteinExistence type="predicted"/>
<evidence type="ECO:0008006" key="5">
    <source>
        <dbReference type="Google" id="ProtNLM"/>
    </source>
</evidence>
<accession>A0A9Q1GWU8</accession>
<evidence type="ECO:0000313" key="4">
    <source>
        <dbReference type="Proteomes" id="UP001153076"/>
    </source>
</evidence>
<comment type="caution">
    <text evidence="3">The sequence shown here is derived from an EMBL/GenBank/DDBJ whole genome shotgun (WGS) entry which is preliminary data.</text>
</comment>
<feature type="compositionally biased region" description="Basic and acidic residues" evidence="2">
    <location>
        <begin position="565"/>
        <end position="583"/>
    </location>
</feature>
<feature type="region of interest" description="Disordered" evidence="2">
    <location>
        <begin position="1"/>
        <end position="69"/>
    </location>
</feature>
<evidence type="ECO:0000256" key="2">
    <source>
        <dbReference type="SAM" id="MobiDB-lite"/>
    </source>
</evidence>
<organism evidence="3 4">
    <name type="scientific">Carnegiea gigantea</name>
    <dbReference type="NCBI Taxonomy" id="171969"/>
    <lineage>
        <taxon>Eukaryota</taxon>
        <taxon>Viridiplantae</taxon>
        <taxon>Streptophyta</taxon>
        <taxon>Embryophyta</taxon>
        <taxon>Tracheophyta</taxon>
        <taxon>Spermatophyta</taxon>
        <taxon>Magnoliopsida</taxon>
        <taxon>eudicotyledons</taxon>
        <taxon>Gunneridae</taxon>
        <taxon>Pentapetalae</taxon>
        <taxon>Caryophyllales</taxon>
        <taxon>Cactineae</taxon>
        <taxon>Cactaceae</taxon>
        <taxon>Cactoideae</taxon>
        <taxon>Echinocereeae</taxon>
        <taxon>Carnegiea</taxon>
    </lineage>
</organism>
<protein>
    <recommendedName>
        <fullName evidence="5">Aminotransferase-like plant mobile domain-containing protein</fullName>
    </recommendedName>
</protein>
<dbReference type="OrthoDB" id="723791at2759"/>
<keyword evidence="4" id="KW-1185">Reference proteome</keyword>